<keyword evidence="3" id="KW-1185">Reference proteome</keyword>
<dbReference type="EMBL" id="CAKOGP040001969">
    <property type="protein sequence ID" value="CAJ1958234.1"/>
    <property type="molecule type" value="Genomic_DNA"/>
</dbReference>
<gene>
    <name evidence="2" type="ORF">CYCCA115_LOCUS17089</name>
</gene>
<feature type="transmembrane region" description="Helical" evidence="1">
    <location>
        <begin position="24"/>
        <end position="44"/>
    </location>
</feature>
<keyword evidence="1" id="KW-1133">Transmembrane helix</keyword>
<evidence type="ECO:0000256" key="1">
    <source>
        <dbReference type="SAM" id="Phobius"/>
    </source>
</evidence>
<accession>A0AAD2JK09</accession>
<evidence type="ECO:0000313" key="3">
    <source>
        <dbReference type="Proteomes" id="UP001295423"/>
    </source>
</evidence>
<evidence type="ECO:0000313" key="2">
    <source>
        <dbReference type="EMBL" id="CAJ1958234.1"/>
    </source>
</evidence>
<sequence length="252" mass="27260">MASVVSQVKSQVRNSNEEKASTKLTIVSGILFVFGCSFYVIGTTLNLPSNNATNAWMYNAIGAGVFTMCGLVEYFNYMGGFHVFLIFAGIFGLTAEILDGHGNPVSVHFNFLANHMYFCEAVKLYIAHSGDFYAQAVANKIIMIKTLRYADILFLSGTVIDIILAWIYLFTGTPNSGGAIASSSSTGGSGGSLNLLRTDDQKNAELASASLWFICSILTLMVYIRMARAETSANGREEVGDEKDNTNLSEVV</sequence>
<comment type="caution">
    <text evidence="2">The sequence shown here is derived from an EMBL/GenBank/DDBJ whole genome shotgun (WGS) entry which is preliminary data.</text>
</comment>
<organism evidence="2 3">
    <name type="scientific">Cylindrotheca closterium</name>
    <dbReference type="NCBI Taxonomy" id="2856"/>
    <lineage>
        <taxon>Eukaryota</taxon>
        <taxon>Sar</taxon>
        <taxon>Stramenopiles</taxon>
        <taxon>Ochrophyta</taxon>
        <taxon>Bacillariophyta</taxon>
        <taxon>Bacillariophyceae</taxon>
        <taxon>Bacillariophycidae</taxon>
        <taxon>Bacillariales</taxon>
        <taxon>Bacillariaceae</taxon>
        <taxon>Cylindrotheca</taxon>
    </lineage>
</organism>
<protein>
    <submittedName>
        <fullName evidence="2">Uncharacterized protein</fullName>
    </submittedName>
</protein>
<feature type="transmembrane region" description="Helical" evidence="1">
    <location>
        <begin position="149"/>
        <end position="169"/>
    </location>
</feature>
<proteinExistence type="predicted"/>
<name>A0AAD2JK09_9STRA</name>
<keyword evidence="1" id="KW-0812">Transmembrane</keyword>
<keyword evidence="1" id="KW-0472">Membrane</keyword>
<dbReference type="AlphaFoldDB" id="A0AAD2JK09"/>
<dbReference type="Proteomes" id="UP001295423">
    <property type="component" value="Unassembled WGS sequence"/>
</dbReference>
<feature type="transmembrane region" description="Helical" evidence="1">
    <location>
        <begin position="56"/>
        <end position="75"/>
    </location>
</feature>
<reference evidence="2" key="1">
    <citation type="submission" date="2023-08" db="EMBL/GenBank/DDBJ databases">
        <authorList>
            <person name="Audoor S."/>
            <person name="Bilcke G."/>
        </authorList>
    </citation>
    <scope>NUCLEOTIDE SEQUENCE</scope>
</reference>
<feature type="transmembrane region" description="Helical" evidence="1">
    <location>
        <begin position="206"/>
        <end position="224"/>
    </location>
</feature>